<dbReference type="EMBL" id="JYDO01000117">
    <property type="protein sequence ID" value="KRZ70243.1"/>
    <property type="molecule type" value="Genomic_DNA"/>
</dbReference>
<reference evidence="3 4" key="1">
    <citation type="submission" date="2015-01" db="EMBL/GenBank/DDBJ databases">
        <title>Evolution of Trichinella species and genotypes.</title>
        <authorList>
            <person name="Korhonen P.K."/>
            <person name="Edoardo P."/>
            <person name="Giuseppe L.R."/>
            <person name="Gasser R.B."/>
        </authorList>
    </citation>
    <scope>NUCLEOTIDE SEQUENCE [LARGE SCALE GENOMIC DNA]</scope>
    <source>
        <strain evidence="3">ISS1980</strain>
    </source>
</reference>
<keyword evidence="2" id="KW-0378">Hydrolase</keyword>
<protein>
    <submittedName>
        <fullName evidence="3">Plancitoxin-1</fullName>
    </submittedName>
</protein>
<dbReference type="AlphaFoldDB" id="A0A0V1MF68"/>
<dbReference type="PANTHER" id="PTHR10858:SF23">
    <property type="entry name" value="DEOXYRIBONUCLEASE II"/>
    <property type="match status" value="1"/>
</dbReference>
<dbReference type="PANTHER" id="PTHR10858">
    <property type="entry name" value="DEOXYRIBONUCLEASE II"/>
    <property type="match status" value="1"/>
</dbReference>
<evidence type="ECO:0000256" key="1">
    <source>
        <dbReference type="ARBA" id="ARBA00007527"/>
    </source>
</evidence>
<dbReference type="InterPro" id="IPR004947">
    <property type="entry name" value="DNase_II"/>
</dbReference>
<keyword evidence="4" id="KW-1185">Reference proteome</keyword>
<dbReference type="Proteomes" id="UP000054843">
    <property type="component" value="Unassembled WGS sequence"/>
</dbReference>
<comment type="similarity">
    <text evidence="1">Belongs to the DNase II family.</text>
</comment>
<sequence>MKDNVDSYIITNTAAADWRDIAINNANSPMVLTLDQYFKAAGDKVDAAIIAYNDLPPGAVRPNAESTAKGLVAWGADTGKAFWYVHTMHKFPDFKIADASLLLDDLIEKAALFMCLTIDYKNTAWAKALLFEKPLIYFSQKPQAVSDAQVVFLEEDIRNLLNESPVTFPNNIYSKNVTTTGATPIVIHYIARYSSTTAQGEIYSRLIAPALQSSVRVWTGTSKLNSYCSGTYKIENVEGPIKIKTHELSKQYDTSVWSVTTTGEKKFCLSNVERESASFKAGGVICVVQSNIQGLFSALASDDVTKKSNAKTDDQFIAYLGIQLRLSSSTAFPLKSKRAEVASKLLEIFFTFSFSGILQSDNSRVFSNAIIAELKTYWPELKLVTCTPRVKVTFGEEPPIGMESYVLPKSLVDAVKREEEIEEFLISQEANDEESLNRDGKNYEENERNIMKHLPETFIKARKETAAGQSRSAAKMTRRSIKMLKPLHIGQNTTLRVPDVDRGPADPKNFLVVVMAECEGLYTVGCREGKLASKFTAADLQVISEKLYQVISEVPDAEIPLRTAVTKATGDQGYVKCMCLSSCSSGRCSCSRKRLLCNSRCHQGKSCKNLIVETKVGQFVCRRHDYDKNAATYTDWWIQYKGPDGIDSYVITDVNNTEWLYVPIDNVTSPLIETIDQYVTLPDVDKAEVALVAYNSFPPYFRRPVSQSSSRGVVAWGDETGYAFWLVHTISKFPNLREANSPAVYAFAQANEKAAMIMCLSIEYQDSMWAKVAYYEDAVVFYYRSPQTAGPTQDAFNVPDIQTLLGDSFPSLPSSYYSSSMKTAGVPSDPANIFVAAKYGSFPRDMYMSLIVRTLKQSLRVWTGRGPHVFESLCNTNITIENIYGETIIGKSTFSAAVDTARWSISKVGVGKYFCLSNSGREVLFYDNN</sequence>
<proteinExistence type="inferred from homology"/>
<evidence type="ECO:0000256" key="2">
    <source>
        <dbReference type="ARBA" id="ARBA00022801"/>
    </source>
</evidence>
<evidence type="ECO:0000313" key="4">
    <source>
        <dbReference type="Proteomes" id="UP000054843"/>
    </source>
</evidence>
<dbReference type="GO" id="GO:0006309">
    <property type="term" value="P:apoptotic DNA fragmentation"/>
    <property type="evidence" value="ECO:0007669"/>
    <property type="project" value="TreeGrafter"/>
</dbReference>
<dbReference type="Pfam" id="PF03265">
    <property type="entry name" value="DNase_II"/>
    <property type="match status" value="2"/>
</dbReference>
<gene>
    <name evidence="3" type="ORF">T10_6614</name>
</gene>
<dbReference type="OrthoDB" id="5915468at2759"/>
<evidence type="ECO:0000313" key="3">
    <source>
        <dbReference type="EMBL" id="KRZ70243.1"/>
    </source>
</evidence>
<comment type="caution">
    <text evidence="3">The sequence shown here is derived from an EMBL/GenBank/DDBJ whole genome shotgun (WGS) entry which is preliminary data.</text>
</comment>
<dbReference type="GO" id="GO:0004531">
    <property type="term" value="F:deoxyribonuclease II activity"/>
    <property type="evidence" value="ECO:0007669"/>
    <property type="project" value="InterPro"/>
</dbReference>
<organism evidence="3 4">
    <name type="scientific">Trichinella papuae</name>
    <dbReference type="NCBI Taxonomy" id="268474"/>
    <lineage>
        <taxon>Eukaryota</taxon>
        <taxon>Metazoa</taxon>
        <taxon>Ecdysozoa</taxon>
        <taxon>Nematoda</taxon>
        <taxon>Enoplea</taxon>
        <taxon>Dorylaimia</taxon>
        <taxon>Trichinellida</taxon>
        <taxon>Trichinellidae</taxon>
        <taxon>Trichinella</taxon>
    </lineage>
</organism>
<dbReference type="STRING" id="268474.A0A0V1MF68"/>
<accession>A0A0V1MF68</accession>
<name>A0A0V1MF68_9BILA</name>